<dbReference type="UniPathway" id="UPA00057">
    <property type="reaction ID" value="UER00098"/>
</dbReference>
<keyword evidence="4" id="KW-0963">Cytoplasm</keyword>
<comment type="subcellular location">
    <subcellularLocation>
        <location evidence="1">Cytoplasm</location>
    </subcellularLocation>
</comment>
<evidence type="ECO:0000256" key="5">
    <source>
        <dbReference type="ARBA" id="ARBA00022516"/>
    </source>
</evidence>
<evidence type="ECO:0000256" key="15">
    <source>
        <dbReference type="ARBA" id="ARBA00023166"/>
    </source>
</evidence>
<dbReference type="Pfam" id="PF00288">
    <property type="entry name" value="GHMP_kinases_N"/>
    <property type="match status" value="1"/>
</dbReference>
<sequence>MALLVSAPAKCILFGEHAVVHGTSAIAASISLRAYLLVAARPPGSAVQLLVPDLGLNLAWPVDSLPWSQVPVARGLAAVAAGSSGGASKPTTAGSSSASKPTLAASSSGASKPTTAGSTTTTTACKPTTAGSTTTTAASTTTAKASTAPSAVPSALHPPLVRALESLLAGTDPNHFSTAFAFLYLYLHLASRSSPAAFLVRSTIPLGAGLGSSAAFSVCLAAALLFANGHIARPCTGPPSPAARILIDEWAFLGECCLHGNPSGIDNAICTAGGAILFKKGASGEKPRKTFIPDFPSIPLILTNTFQSRQTAKLVAKVAALRDSHPSVVAPVFNAIDATVTQAYQLLTTSQTDLTADRTSWTARLGQLIDINHGLLVSLGVSHPKLEKVKEVAHKGNVGWTKLTGAGGGGCAITVLRDGVTREALRVLEGKFLIEGFEMFEVVLGDKGVAVHGAYTPITEAAFLGAKTHKDLLALLSTEHKPLNFTDGSWDDIIPIPQEDDPHSIAEIAYTQEYKQGMSYLRAIMEKEEFSDRALDLTEYIIAMNPAHYTVWAYRANILFASNEDLRDELKYIEPWAERFSKNYQIWHHRQTIIKNLRDPSGELGFTATILKKDPKNYHIWTYRQWVIQEFSLWEDELEFIEKLLEEDVRNNSAWNHRFYTTFFRQDKLPENAIIQREIDYAKASIPIAPQNPCPWNYLRGIFEKTGTPLTELESLCRPYVPEDNGQECLVSPQAMDLYADICVIQKNIQKAQLIYDLLARLYDPIRENYWKYKKSQLTKVDSAAEAV</sequence>
<feature type="region of interest" description="Disordered" evidence="19">
    <location>
        <begin position="83"/>
        <end position="153"/>
    </location>
</feature>
<feature type="domain" description="GHMP kinase C-terminal" evidence="21">
    <location>
        <begin position="364"/>
        <end position="422"/>
    </location>
</feature>
<dbReference type="SUPFAM" id="SSF48439">
    <property type="entry name" value="Protein prenylyltransferase"/>
    <property type="match status" value="1"/>
</dbReference>
<evidence type="ECO:0000256" key="17">
    <source>
        <dbReference type="ARBA" id="ARBA00029310"/>
    </source>
</evidence>
<dbReference type="STRING" id="1198029.A0A1U7LM88"/>
<comment type="caution">
    <text evidence="22">The sequence shown here is derived from an EMBL/GenBank/DDBJ whole genome shotgun (WGS) entry which is preliminary data.</text>
</comment>
<dbReference type="InterPro" id="IPR006205">
    <property type="entry name" value="Mev_gal_kin"/>
</dbReference>
<dbReference type="InterPro" id="IPR006204">
    <property type="entry name" value="GHMP_kinase_N_dom"/>
</dbReference>
<keyword evidence="15" id="KW-1207">Sterol metabolism</keyword>
<evidence type="ECO:0000256" key="14">
    <source>
        <dbReference type="ARBA" id="ARBA00023098"/>
    </source>
</evidence>
<dbReference type="OrthoDB" id="272289at2759"/>
<dbReference type="SUPFAM" id="SSF55060">
    <property type="entry name" value="GHMP Kinase, C-terminal domain"/>
    <property type="match status" value="1"/>
</dbReference>
<dbReference type="PANTHER" id="PTHR43290:SF2">
    <property type="entry name" value="MEVALONATE KINASE"/>
    <property type="match status" value="1"/>
</dbReference>
<dbReference type="Pfam" id="PF08544">
    <property type="entry name" value="GHMP_kinases_C"/>
    <property type="match status" value="1"/>
</dbReference>
<evidence type="ECO:0000256" key="7">
    <source>
        <dbReference type="ARBA" id="ARBA00022723"/>
    </source>
</evidence>
<keyword evidence="10" id="KW-0067">ATP-binding</keyword>
<keyword evidence="6" id="KW-0808">Transferase</keyword>
<protein>
    <recommendedName>
        <fullName evidence="3">mevalonate kinase</fullName>
        <ecNumber evidence="3">2.7.1.36</ecNumber>
    </recommendedName>
</protein>
<reference evidence="22 23" key="1">
    <citation type="submission" date="2016-04" db="EMBL/GenBank/DDBJ databases">
        <title>Evolutionary innovation and constraint leading to complex multicellularity in the Ascomycota.</title>
        <authorList>
            <person name="Cisse O."/>
            <person name="Nguyen A."/>
            <person name="Hewitt D.A."/>
            <person name="Jedd G."/>
            <person name="Stajich J.E."/>
        </authorList>
    </citation>
    <scope>NUCLEOTIDE SEQUENCE [LARGE SCALE GENOMIC DNA]</scope>
    <source>
        <strain evidence="22 23">DAH-3</strain>
    </source>
</reference>
<dbReference type="GO" id="GO:0005524">
    <property type="term" value="F:ATP binding"/>
    <property type="evidence" value="ECO:0007669"/>
    <property type="project" value="UniProtKB-KW"/>
</dbReference>
<comment type="pathway">
    <text evidence="18">Isoprenoid biosynthesis; isopentenyl diphosphate biosynthesis via mevalonate pathway; isopentenyl diphosphate from (R)-mevalonate: step 1/3.</text>
</comment>
<keyword evidence="8" id="KW-0547">Nucleotide-binding</keyword>
<dbReference type="PANTHER" id="PTHR43290">
    <property type="entry name" value="MEVALONATE KINASE"/>
    <property type="match status" value="1"/>
</dbReference>
<dbReference type="GO" id="GO:0046872">
    <property type="term" value="F:metal ion binding"/>
    <property type="evidence" value="ECO:0007669"/>
    <property type="project" value="UniProtKB-KW"/>
</dbReference>
<dbReference type="NCBIfam" id="TIGR00549">
    <property type="entry name" value="mevalon_kin"/>
    <property type="match status" value="1"/>
</dbReference>
<keyword evidence="12" id="KW-0752">Steroid biosynthesis</keyword>
<evidence type="ECO:0000313" key="23">
    <source>
        <dbReference type="Proteomes" id="UP000186594"/>
    </source>
</evidence>
<keyword evidence="5" id="KW-0444">Lipid biosynthesis</keyword>
<dbReference type="InterPro" id="IPR014721">
    <property type="entry name" value="Ribsml_uS5_D2-typ_fold_subgr"/>
</dbReference>
<dbReference type="FunFam" id="3.30.70.890:FF:000003">
    <property type="entry name" value="Mevalonate kinase"/>
    <property type="match status" value="1"/>
</dbReference>
<feature type="domain" description="GHMP kinase N-terminal" evidence="20">
    <location>
        <begin position="190"/>
        <end position="274"/>
    </location>
</feature>
<dbReference type="PRINTS" id="PR00959">
    <property type="entry name" value="MEVGALKINASE"/>
</dbReference>
<dbReference type="InterPro" id="IPR036554">
    <property type="entry name" value="GHMP_kinase_C_sf"/>
</dbReference>
<comment type="similarity">
    <text evidence="2">Belongs to the GHMP kinase family. Mevalonate kinase subfamily.</text>
</comment>
<keyword evidence="13" id="KW-0756">Sterol biosynthesis</keyword>
<evidence type="ECO:0000313" key="22">
    <source>
        <dbReference type="EMBL" id="OLL23775.1"/>
    </source>
</evidence>
<evidence type="ECO:0000256" key="12">
    <source>
        <dbReference type="ARBA" id="ARBA00022955"/>
    </source>
</evidence>
<name>A0A1U7LM88_NEOID</name>
<dbReference type="GO" id="GO:0005829">
    <property type="term" value="C:cytosol"/>
    <property type="evidence" value="ECO:0007669"/>
    <property type="project" value="TreeGrafter"/>
</dbReference>
<evidence type="ECO:0000256" key="8">
    <source>
        <dbReference type="ARBA" id="ARBA00022741"/>
    </source>
</evidence>
<keyword evidence="7" id="KW-0479">Metal-binding</keyword>
<dbReference type="PROSITE" id="PS51147">
    <property type="entry name" value="PFTA"/>
    <property type="match status" value="4"/>
</dbReference>
<dbReference type="Gene3D" id="3.30.70.890">
    <property type="entry name" value="GHMP kinase, C-terminal domain"/>
    <property type="match status" value="1"/>
</dbReference>
<dbReference type="Proteomes" id="UP000186594">
    <property type="component" value="Unassembled WGS sequence"/>
</dbReference>
<dbReference type="InterPro" id="IPR006203">
    <property type="entry name" value="GHMP_knse_ATP-bd_CS"/>
</dbReference>
<dbReference type="EC" id="2.7.1.36" evidence="3"/>
<comment type="catalytic activity">
    <reaction evidence="17">
        <text>(R)-mevalonate + ATP = (R)-5-phosphomevalonate + ADP + H(+)</text>
        <dbReference type="Rhea" id="RHEA:17065"/>
        <dbReference type="ChEBI" id="CHEBI:15378"/>
        <dbReference type="ChEBI" id="CHEBI:30616"/>
        <dbReference type="ChEBI" id="CHEBI:36464"/>
        <dbReference type="ChEBI" id="CHEBI:58146"/>
        <dbReference type="ChEBI" id="CHEBI:456216"/>
        <dbReference type="EC" id="2.7.1.36"/>
    </reaction>
    <physiologicalReaction direction="left-to-right" evidence="17">
        <dbReference type="Rhea" id="RHEA:17066"/>
    </physiologicalReaction>
</comment>
<dbReference type="Gene3D" id="3.30.230.10">
    <property type="match status" value="2"/>
</dbReference>
<evidence type="ECO:0000256" key="9">
    <source>
        <dbReference type="ARBA" id="ARBA00022777"/>
    </source>
</evidence>
<feature type="compositionally biased region" description="Low complexity" evidence="19">
    <location>
        <begin position="83"/>
        <end position="151"/>
    </location>
</feature>
<keyword evidence="16" id="KW-0753">Steroid metabolism</keyword>
<evidence type="ECO:0000256" key="18">
    <source>
        <dbReference type="ARBA" id="ARBA00029438"/>
    </source>
</evidence>
<dbReference type="InterPro" id="IPR020568">
    <property type="entry name" value="Ribosomal_Su5_D2-typ_SF"/>
</dbReference>
<keyword evidence="14" id="KW-0443">Lipid metabolism</keyword>
<keyword evidence="11" id="KW-0460">Magnesium</keyword>
<evidence type="ECO:0000256" key="6">
    <source>
        <dbReference type="ARBA" id="ARBA00022679"/>
    </source>
</evidence>
<dbReference type="InterPro" id="IPR013750">
    <property type="entry name" value="GHMP_kinase_C_dom"/>
</dbReference>
<dbReference type="Pfam" id="PF01239">
    <property type="entry name" value="PPTA"/>
    <property type="match status" value="4"/>
</dbReference>
<keyword evidence="9 22" id="KW-0418">Kinase</keyword>
<evidence type="ECO:0000256" key="16">
    <source>
        <dbReference type="ARBA" id="ARBA00023221"/>
    </source>
</evidence>
<evidence type="ECO:0000256" key="10">
    <source>
        <dbReference type="ARBA" id="ARBA00022840"/>
    </source>
</evidence>
<dbReference type="GO" id="GO:0006696">
    <property type="term" value="P:ergosterol biosynthetic process"/>
    <property type="evidence" value="ECO:0007669"/>
    <property type="project" value="TreeGrafter"/>
</dbReference>
<dbReference type="Gene3D" id="1.25.40.120">
    <property type="entry name" value="Protein prenylyltransferase"/>
    <property type="match status" value="1"/>
</dbReference>
<dbReference type="AlphaFoldDB" id="A0A1U7LM88"/>
<evidence type="ECO:0000256" key="13">
    <source>
        <dbReference type="ARBA" id="ARBA00023011"/>
    </source>
</evidence>
<organism evidence="22 23">
    <name type="scientific">Neolecta irregularis (strain DAH-3)</name>
    <dbReference type="NCBI Taxonomy" id="1198029"/>
    <lineage>
        <taxon>Eukaryota</taxon>
        <taxon>Fungi</taxon>
        <taxon>Dikarya</taxon>
        <taxon>Ascomycota</taxon>
        <taxon>Taphrinomycotina</taxon>
        <taxon>Neolectales</taxon>
        <taxon>Neolectaceae</taxon>
        <taxon>Neolecta</taxon>
    </lineage>
</organism>
<evidence type="ECO:0000256" key="1">
    <source>
        <dbReference type="ARBA" id="ARBA00004496"/>
    </source>
</evidence>
<evidence type="ECO:0000256" key="3">
    <source>
        <dbReference type="ARBA" id="ARBA00012103"/>
    </source>
</evidence>
<dbReference type="GO" id="GO:0008318">
    <property type="term" value="F:protein prenyltransferase activity"/>
    <property type="evidence" value="ECO:0007669"/>
    <property type="project" value="InterPro"/>
</dbReference>
<gene>
    <name evidence="22" type="ORF">NEOLI_001145</name>
</gene>
<evidence type="ECO:0000256" key="19">
    <source>
        <dbReference type="SAM" id="MobiDB-lite"/>
    </source>
</evidence>
<dbReference type="SUPFAM" id="SSF54211">
    <property type="entry name" value="Ribosomal protein S5 domain 2-like"/>
    <property type="match status" value="2"/>
</dbReference>
<evidence type="ECO:0000256" key="4">
    <source>
        <dbReference type="ARBA" id="ARBA00022490"/>
    </source>
</evidence>
<dbReference type="EMBL" id="LXFE01001251">
    <property type="protein sequence ID" value="OLL23775.1"/>
    <property type="molecule type" value="Genomic_DNA"/>
</dbReference>
<evidence type="ECO:0000259" key="21">
    <source>
        <dbReference type="Pfam" id="PF08544"/>
    </source>
</evidence>
<dbReference type="GO" id="GO:0019287">
    <property type="term" value="P:isopentenyl diphosphate biosynthetic process, mevalonate pathway"/>
    <property type="evidence" value="ECO:0007669"/>
    <property type="project" value="UniProtKB-UniPathway"/>
</dbReference>
<evidence type="ECO:0000259" key="20">
    <source>
        <dbReference type="Pfam" id="PF00288"/>
    </source>
</evidence>
<dbReference type="OMA" id="WAYRANI"/>
<keyword evidence="23" id="KW-1185">Reference proteome</keyword>
<dbReference type="InterPro" id="IPR002088">
    <property type="entry name" value="Prenyl_trans_a"/>
</dbReference>
<evidence type="ECO:0000256" key="2">
    <source>
        <dbReference type="ARBA" id="ARBA00006495"/>
    </source>
</evidence>
<dbReference type="PROSITE" id="PS00627">
    <property type="entry name" value="GHMP_KINASES_ATP"/>
    <property type="match status" value="1"/>
</dbReference>
<evidence type="ECO:0000256" key="11">
    <source>
        <dbReference type="ARBA" id="ARBA00022842"/>
    </source>
</evidence>
<accession>A0A1U7LM88</accession>
<proteinExistence type="inferred from homology"/>
<dbReference type="GO" id="GO:0004496">
    <property type="term" value="F:mevalonate kinase activity"/>
    <property type="evidence" value="ECO:0007669"/>
    <property type="project" value="UniProtKB-EC"/>
</dbReference>